<name>A0ACB0E0X1_RANTA</name>
<sequence>MSRPCPYPHGWRTGSGLLRCPLQRGSQATPRHPSSQRRSQRVQNQHHPGKSSPQTLVSAPWLHFLSTQCGCQSCPLPLTLWPQVKQSGPLRLRDHTAGMDGRGRGGQRSRPGDRKQSSQRVSRPRQGSTDLAAPEGGASTRKATPQAWCGPAGQGGKVGGDSHQGLAPANRVDGPQTAVSLMAEQPAALAPGCQLRSSGVRASPARKH</sequence>
<organism evidence="1 2">
    <name type="scientific">Rangifer tarandus platyrhynchus</name>
    <name type="common">Svalbard reindeer</name>
    <dbReference type="NCBI Taxonomy" id="3082113"/>
    <lineage>
        <taxon>Eukaryota</taxon>
        <taxon>Metazoa</taxon>
        <taxon>Chordata</taxon>
        <taxon>Craniata</taxon>
        <taxon>Vertebrata</taxon>
        <taxon>Euteleostomi</taxon>
        <taxon>Mammalia</taxon>
        <taxon>Eutheria</taxon>
        <taxon>Laurasiatheria</taxon>
        <taxon>Artiodactyla</taxon>
        <taxon>Ruminantia</taxon>
        <taxon>Pecora</taxon>
        <taxon>Cervidae</taxon>
        <taxon>Odocoileinae</taxon>
        <taxon>Rangifer</taxon>
    </lineage>
</organism>
<dbReference type="Proteomes" id="UP001162501">
    <property type="component" value="Chromosome 13"/>
</dbReference>
<evidence type="ECO:0000313" key="1">
    <source>
        <dbReference type="EMBL" id="CAI9694223.1"/>
    </source>
</evidence>
<evidence type="ECO:0000313" key="2">
    <source>
        <dbReference type="Proteomes" id="UP001162501"/>
    </source>
</evidence>
<accession>A0ACB0E0X1</accession>
<dbReference type="EMBL" id="OX596097">
    <property type="protein sequence ID" value="CAI9694223.1"/>
    <property type="molecule type" value="Genomic_DNA"/>
</dbReference>
<gene>
    <name evidence="1" type="ORF">MRATA1EN3_LOCUS5436</name>
</gene>
<reference evidence="1" key="1">
    <citation type="submission" date="2023-05" db="EMBL/GenBank/DDBJ databases">
        <authorList>
            <consortium name="ELIXIR-Norway"/>
        </authorList>
    </citation>
    <scope>NUCLEOTIDE SEQUENCE</scope>
</reference>
<proteinExistence type="predicted"/>
<protein>
    <submittedName>
        <fullName evidence="1">Uncharacterized protein</fullName>
    </submittedName>
</protein>